<dbReference type="InterPro" id="IPR046502">
    <property type="entry name" value="DUF6680"/>
</dbReference>
<keyword evidence="3" id="KW-1185">Reference proteome</keyword>
<dbReference type="Proteomes" id="UP000602260">
    <property type="component" value="Unassembled WGS sequence"/>
</dbReference>
<evidence type="ECO:0000313" key="2">
    <source>
        <dbReference type="EMBL" id="MBC5717188.1"/>
    </source>
</evidence>
<dbReference type="AlphaFoldDB" id="A0A8J6IZ73"/>
<evidence type="ECO:0000259" key="1">
    <source>
        <dbReference type="Pfam" id="PF20385"/>
    </source>
</evidence>
<dbReference type="Pfam" id="PF20385">
    <property type="entry name" value="DUF6680"/>
    <property type="match status" value="1"/>
</dbReference>
<dbReference type="EMBL" id="JACOPN010000004">
    <property type="protein sequence ID" value="MBC5717188.1"/>
    <property type="molecule type" value="Genomic_DNA"/>
</dbReference>
<sequence length="142" mass="16151">MNILLSLISGLFGVLIGSKLSQREELRKEQLSILKTLVTYRLFPAQPERVTALNIIPIVFFNCPDICSCLENYKKAQNDVTDNLTVPQSFMQKLSALDDAYIKLLEAIARHLGYGESLSWDKLKNPYIAKSYIGQGSNLYWY</sequence>
<reference evidence="2" key="1">
    <citation type="submission" date="2020-08" db="EMBL/GenBank/DDBJ databases">
        <title>Genome public.</title>
        <authorList>
            <person name="Liu C."/>
            <person name="Sun Q."/>
        </authorList>
    </citation>
    <scope>NUCLEOTIDE SEQUENCE</scope>
    <source>
        <strain evidence="2">BX5</strain>
    </source>
</reference>
<proteinExistence type="predicted"/>
<gene>
    <name evidence="2" type="ORF">H8S55_07630</name>
</gene>
<comment type="caution">
    <text evidence="2">The sequence shown here is derived from an EMBL/GenBank/DDBJ whole genome shotgun (WGS) entry which is preliminary data.</text>
</comment>
<accession>A0A8J6IZ73</accession>
<organism evidence="2 3">
    <name type="scientific">Flintibacter faecis</name>
    <dbReference type="NCBI Taxonomy" id="2763047"/>
    <lineage>
        <taxon>Bacteria</taxon>
        <taxon>Bacillati</taxon>
        <taxon>Bacillota</taxon>
        <taxon>Clostridia</taxon>
        <taxon>Eubacteriales</taxon>
        <taxon>Flintibacter</taxon>
    </lineage>
</organism>
<feature type="domain" description="DUF6680" evidence="1">
    <location>
        <begin position="3"/>
        <end position="130"/>
    </location>
</feature>
<name>A0A8J6IZ73_9FIRM</name>
<protein>
    <recommendedName>
        <fullName evidence="1">DUF6680 domain-containing protein</fullName>
    </recommendedName>
</protein>
<evidence type="ECO:0000313" key="3">
    <source>
        <dbReference type="Proteomes" id="UP000602260"/>
    </source>
</evidence>
<dbReference type="RefSeq" id="WP_186878475.1">
    <property type="nucleotide sequence ID" value="NZ_JACOPN010000004.1"/>
</dbReference>